<dbReference type="InParanoid" id="A0A165EKI8"/>
<accession>A0A165EKI8</accession>
<protein>
    <recommendedName>
        <fullName evidence="3">F-box domain-containing protein</fullName>
    </recommendedName>
</protein>
<reference evidence="1 2" key="1">
    <citation type="journal article" date="2016" name="Mol. Biol. Evol.">
        <title>Comparative Genomics of Early-Diverging Mushroom-Forming Fungi Provides Insights into the Origins of Lignocellulose Decay Capabilities.</title>
        <authorList>
            <person name="Nagy L.G."/>
            <person name="Riley R."/>
            <person name="Tritt A."/>
            <person name="Adam C."/>
            <person name="Daum C."/>
            <person name="Floudas D."/>
            <person name="Sun H."/>
            <person name="Yadav J.S."/>
            <person name="Pangilinan J."/>
            <person name="Larsson K.H."/>
            <person name="Matsuura K."/>
            <person name="Barry K."/>
            <person name="Labutti K."/>
            <person name="Kuo R."/>
            <person name="Ohm R.A."/>
            <person name="Bhattacharya S.S."/>
            <person name="Shirouzu T."/>
            <person name="Yoshinaga Y."/>
            <person name="Martin F.M."/>
            <person name="Grigoriev I.V."/>
            <person name="Hibbett D.S."/>
        </authorList>
    </citation>
    <scope>NUCLEOTIDE SEQUENCE [LARGE SCALE GENOMIC DNA]</scope>
    <source>
        <strain evidence="1 2">93-53</strain>
    </source>
</reference>
<keyword evidence="2" id="KW-1185">Reference proteome</keyword>
<dbReference type="EMBL" id="KV427620">
    <property type="protein sequence ID" value="KZT07248.1"/>
    <property type="molecule type" value="Genomic_DNA"/>
</dbReference>
<gene>
    <name evidence="1" type="ORF">LAESUDRAFT_812242</name>
</gene>
<name>A0A165EKI8_9APHY</name>
<dbReference type="RefSeq" id="XP_040764988.1">
    <property type="nucleotide sequence ID" value="XM_040914387.1"/>
</dbReference>
<organism evidence="1 2">
    <name type="scientific">Laetiporus sulphureus 93-53</name>
    <dbReference type="NCBI Taxonomy" id="1314785"/>
    <lineage>
        <taxon>Eukaryota</taxon>
        <taxon>Fungi</taxon>
        <taxon>Dikarya</taxon>
        <taxon>Basidiomycota</taxon>
        <taxon>Agaricomycotina</taxon>
        <taxon>Agaricomycetes</taxon>
        <taxon>Polyporales</taxon>
        <taxon>Laetiporus</taxon>
    </lineage>
</organism>
<dbReference type="Proteomes" id="UP000076871">
    <property type="component" value="Unassembled WGS sequence"/>
</dbReference>
<dbReference type="InterPro" id="IPR032675">
    <property type="entry name" value="LRR_dom_sf"/>
</dbReference>
<dbReference type="AlphaFoldDB" id="A0A165EKI8"/>
<dbReference type="OrthoDB" id="2921803at2759"/>
<evidence type="ECO:0008006" key="3">
    <source>
        <dbReference type="Google" id="ProtNLM"/>
    </source>
</evidence>
<proteinExistence type="predicted"/>
<dbReference type="SUPFAM" id="SSF52047">
    <property type="entry name" value="RNI-like"/>
    <property type="match status" value="1"/>
</dbReference>
<dbReference type="Gene3D" id="3.80.10.10">
    <property type="entry name" value="Ribonuclease Inhibitor"/>
    <property type="match status" value="1"/>
</dbReference>
<dbReference type="GeneID" id="63831414"/>
<sequence length="424" mass="48568">MQAEYVPPLLRIPQEIHNDIMGHLRHDRKTLKLCSQVHRAWLPGARMYLFQTICIRSSQDCHDFQKLLDESSLLPEVDLTNFVRHIIFQDLPFRSVAVSRLAKSFCKLAKVEVVELRYWLDEELPAGLVHALSDSFPYATSLILDEVKFRDIKHLLWLLCAFPCLANIRIKDTVRSLIAAIPPMQPPSEVHHADLFGAQAIRIINVRSLTIENSPLAAAVASWVSEDPFNLQLQYLSLAWNRGAQHSQALSKLMRAAGRSLEHLKITFDGIEQENFKDVVRSFDQLHLTHLRSLHFTNISLTSGMPITQHRWMSRLVVCVCRESEHFQCIKIDLRLKLPDCSDFFGYDWEQINQDLGELANRFPGSYACVNVIVPDGDVFVESDVAHISRVISTRLYNLSGAGMRFRYGRHAVSMETELLMKKN</sequence>
<evidence type="ECO:0000313" key="2">
    <source>
        <dbReference type="Proteomes" id="UP000076871"/>
    </source>
</evidence>
<evidence type="ECO:0000313" key="1">
    <source>
        <dbReference type="EMBL" id="KZT07248.1"/>
    </source>
</evidence>